<evidence type="ECO:0000313" key="1">
    <source>
        <dbReference type="EMBL" id="AIB13213.1"/>
    </source>
</evidence>
<name>A0A060DPV5_9PROT</name>
<dbReference type="EMBL" id="CP007794">
    <property type="protein sequence ID" value="AIB13213.1"/>
    <property type="molecule type" value="Genomic_DNA"/>
</dbReference>
<proteinExistence type="predicted"/>
<organism evidence="1 2">
    <name type="scientific">Azospirillum argentinense</name>
    <dbReference type="NCBI Taxonomy" id="2970906"/>
    <lineage>
        <taxon>Bacteria</taxon>
        <taxon>Pseudomonadati</taxon>
        <taxon>Pseudomonadota</taxon>
        <taxon>Alphaproteobacteria</taxon>
        <taxon>Rhodospirillales</taxon>
        <taxon>Azospirillaceae</taxon>
        <taxon>Azospirillum</taxon>
    </lineage>
</organism>
<geneLocation type="plasmid" evidence="1 2">
    <name>AbAZ39_p1</name>
</geneLocation>
<accession>A0A060DPV5</accession>
<protein>
    <submittedName>
        <fullName evidence="1">Uncharacterized protein</fullName>
    </submittedName>
</protein>
<sequence>MQMPVSAAARWIVSPKRVSACESVSIRCRMRSMSSPPTASRRAFRASSTGLRSVSLTRVPCSCNCFSAVYIAASAWLRASTNSRRFRSSSACASASLTILWMSASDRPPEAWMRICCSLPVALSFAVTLTMPLASMSKVTSICGTPRGAGGMPTRSN</sequence>
<dbReference type="KEGG" id="abq:ABAZ39_14720"/>
<dbReference type="AlphaFoldDB" id="A0A060DPV5"/>
<evidence type="ECO:0000313" key="2">
    <source>
        <dbReference type="Proteomes" id="UP000027186"/>
    </source>
</evidence>
<keyword evidence="1" id="KW-0614">Plasmid</keyword>
<gene>
    <name evidence="1" type="ORF">ABAZ39_14720</name>
</gene>
<dbReference type="Proteomes" id="UP000027186">
    <property type="component" value="Plasmid AbAZ39_p1"/>
</dbReference>
<reference evidence="1 2" key="1">
    <citation type="journal article" date="2014" name="Genome Announc.">
        <title>Complete Genome Sequence of the Model Rhizosphere Strain Azospirillum brasilense Az39, Successfully Applied in Agriculture.</title>
        <authorList>
            <person name="Rivera D."/>
            <person name="Revale S."/>
            <person name="Molina R."/>
            <person name="Gualpa J."/>
            <person name="Puente M."/>
            <person name="Maroniche G."/>
            <person name="Paris G."/>
            <person name="Baker D."/>
            <person name="Clavijo B."/>
            <person name="McLay K."/>
            <person name="Spaepen S."/>
            <person name="Perticari A."/>
            <person name="Vazquez M."/>
            <person name="Wisniewski-Dye F."/>
            <person name="Watkins C."/>
            <person name="Martinez-Abarca F."/>
            <person name="Vanderleyden J."/>
            <person name="Cassan F."/>
        </authorList>
    </citation>
    <scope>NUCLEOTIDE SEQUENCE [LARGE SCALE GENOMIC DNA]</scope>
    <source>
        <strain evidence="1 2">Az39</strain>
        <plasmid evidence="1">AbAZ39_p1</plasmid>
    </source>
</reference>